<dbReference type="EMBL" id="LN890574">
    <property type="protein sequence ID" value="CUS24474.1"/>
    <property type="molecule type" value="Genomic_DNA"/>
</dbReference>
<name>A0A0N7MM95_9SACH</name>
<accession>A0A0N7MM95</accession>
<dbReference type="AlphaFoldDB" id="A0A0N7MM95"/>
<sequence>MNKSNSANYSDENSSPKSTWSNHNNMKSQGLGERSIFYDREWNPEGKAPSGYKNVPYNQHTFKRKSRAEPQLQGLNSIPLPSSEGKKS</sequence>
<dbReference type="Pfam" id="PF12622">
    <property type="entry name" value="NpwBP"/>
    <property type="match status" value="1"/>
</dbReference>
<keyword evidence="3" id="KW-1185">Reference proteome</keyword>
<evidence type="ECO:0000256" key="1">
    <source>
        <dbReference type="SAM" id="MobiDB-lite"/>
    </source>
</evidence>
<evidence type="ECO:0000313" key="3">
    <source>
        <dbReference type="Proteomes" id="UP000236544"/>
    </source>
</evidence>
<gene>
    <name evidence="2" type="ORF">LAQU0_S16e02520g</name>
</gene>
<feature type="compositionally biased region" description="Polar residues" evidence="1">
    <location>
        <begin position="1"/>
        <end position="28"/>
    </location>
</feature>
<feature type="region of interest" description="Disordered" evidence="1">
    <location>
        <begin position="1"/>
        <end position="88"/>
    </location>
</feature>
<evidence type="ECO:0000313" key="2">
    <source>
        <dbReference type="EMBL" id="CUS24474.1"/>
    </source>
</evidence>
<protein>
    <submittedName>
        <fullName evidence="2">LAQU0S16e02520g1_1</fullName>
    </submittedName>
</protein>
<proteinExistence type="predicted"/>
<dbReference type="OrthoDB" id="4041945at2759"/>
<dbReference type="Proteomes" id="UP000236544">
    <property type="component" value="Unassembled WGS sequence"/>
</dbReference>
<organism evidence="2 3">
    <name type="scientific">Lachancea quebecensis</name>
    <dbReference type="NCBI Taxonomy" id="1654605"/>
    <lineage>
        <taxon>Eukaryota</taxon>
        <taxon>Fungi</taxon>
        <taxon>Dikarya</taxon>
        <taxon>Ascomycota</taxon>
        <taxon>Saccharomycotina</taxon>
        <taxon>Saccharomycetes</taxon>
        <taxon>Saccharomycetales</taxon>
        <taxon>Saccharomycetaceae</taxon>
        <taxon>Lachancea</taxon>
    </lineage>
</organism>
<reference evidence="3" key="1">
    <citation type="submission" date="2015-10" db="EMBL/GenBank/DDBJ databases">
        <authorList>
            <person name="Devillers H."/>
        </authorList>
    </citation>
    <scope>NUCLEOTIDE SEQUENCE [LARGE SCALE GENOMIC DNA]</scope>
</reference>